<name>A0A6J4JPP6_9CHLR</name>
<dbReference type="AlphaFoldDB" id="A0A6J4JPP6"/>
<protein>
    <submittedName>
        <fullName evidence="1">Uncharacterized protein</fullName>
    </submittedName>
</protein>
<reference evidence="1" key="1">
    <citation type="submission" date="2020-02" db="EMBL/GenBank/DDBJ databases">
        <authorList>
            <person name="Meier V. D."/>
        </authorList>
    </citation>
    <scope>NUCLEOTIDE SEQUENCE</scope>
    <source>
        <strain evidence="1">AVDCRST_MAG77</strain>
    </source>
</reference>
<sequence length="42" mass="4790">MFLGDCEGGWRRLVRREWVELANLGKWERSGAGDANAALSRR</sequence>
<gene>
    <name evidence="1" type="ORF">AVDCRST_MAG77-4141</name>
</gene>
<accession>A0A6J4JPP6</accession>
<organism evidence="1">
    <name type="scientific">uncultured Chloroflexota bacterium</name>
    <dbReference type="NCBI Taxonomy" id="166587"/>
    <lineage>
        <taxon>Bacteria</taxon>
        <taxon>Bacillati</taxon>
        <taxon>Chloroflexota</taxon>
        <taxon>environmental samples</taxon>
    </lineage>
</organism>
<proteinExistence type="predicted"/>
<evidence type="ECO:0000313" key="1">
    <source>
        <dbReference type="EMBL" id="CAA9284226.1"/>
    </source>
</evidence>
<dbReference type="EMBL" id="CADCTC010000218">
    <property type="protein sequence ID" value="CAA9284226.1"/>
    <property type="molecule type" value="Genomic_DNA"/>
</dbReference>